<comment type="caution">
    <text evidence="1">The sequence shown here is derived from an EMBL/GenBank/DDBJ whole genome shotgun (WGS) entry which is preliminary data.</text>
</comment>
<gene>
    <name evidence="1" type="ORF">MHA01_12590</name>
</gene>
<reference evidence="1 2" key="1">
    <citation type="submission" date="2019-07" db="EMBL/GenBank/DDBJ databases">
        <title>Whole genome shotgun sequence of Marinococcus halophilus NBRC 102359.</title>
        <authorList>
            <person name="Hosoyama A."/>
            <person name="Uohara A."/>
            <person name="Ohji S."/>
            <person name="Ichikawa N."/>
        </authorList>
    </citation>
    <scope>NUCLEOTIDE SEQUENCE [LARGE SCALE GENOMIC DNA]</scope>
    <source>
        <strain evidence="1 2">NBRC 102359</strain>
    </source>
</reference>
<keyword evidence="2" id="KW-1185">Reference proteome</keyword>
<dbReference type="RefSeq" id="WP_079476446.1">
    <property type="nucleotide sequence ID" value="NZ_BJUN01000005.1"/>
</dbReference>
<sequence length="87" mass="10157">MLWAGQKLKGACVISQFSYVIDEQGNEVFVGTEKDIKEMFPDREKHIFNTEEELLGGIRNFRENERIISVVSDLPVLNEHWKDKDNM</sequence>
<evidence type="ECO:0000313" key="1">
    <source>
        <dbReference type="EMBL" id="GEK58354.1"/>
    </source>
</evidence>
<dbReference type="OrthoDB" id="2969622at2"/>
<proteinExistence type="predicted"/>
<dbReference type="AlphaFoldDB" id="A0A510Y4U6"/>
<dbReference type="STRING" id="1371.GCA_900166605_02751"/>
<organism evidence="1 2">
    <name type="scientific">Marinococcus halophilus</name>
    <dbReference type="NCBI Taxonomy" id="1371"/>
    <lineage>
        <taxon>Bacteria</taxon>
        <taxon>Bacillati</taxon>
        <taxon>Bacillota</taxon>
        <taxon>Bacilli</taxon>
        <taxon>Bacillales</taxon>
        <taxon>Bacillaceae</taxon>
        <taxon>Marinococcus</taxon>
    </lineage>
</organism>
<protein>
    <submittedName>
        <fullName evidence="1">Uncharacterized protein</fullName>
    </submittedName>
</protein>
<name>A0A510Y4U6_MARHA</name>
<dbReference type="EMBL" id="BJUN01000005">
    <property type="protein sequence ID" value="GEK58354.1"/>
    <property type="molecule type" value="Genomic_DNA"/>
</dbReference>
<accession>A0A510Y4U6</accession>
<evidence type="ECO:0000313" key="2">
    <source>
        <dbReference type="Proteomes" id="UP000321051"/>
    </source>
</evidence>
<dbReference type="Proteomes" id="UP000321051">
    <property type="component" value="Unassembled WGS sequence"/>
</dbReference>